<dbReference type="SMART" id="SM00332">
    <property type="entry name" value="PP2Cc"/>
    <property type="match status" value="1"/>
</dbReference>
<dbReference type="InterPro" id="IPR002110">
    <property type="entry name" value="Ankyrin_rpt"/>
</dbReference>
<evidence type="ECO:0000256" key="3">
    <source>
        <dbReference type="ARBA" id="ARBA00022801"/>
    </source>
</evidence>
<dbReference type="Pfam" id="PF12796">
    <property type="entry name" value="Ank_2"/>
    <property type="match status" value="1"/>
</dbReference>
<dbReference type="PANTHER" id="PTHR47992">
    <property type="entry name" value="PROTEIN PHOSPHATASE"/>
    <property type="match status" value="1"/>
</dbReference>
<accession>A0A7S2M6Q8</accession>
<feature type="region of interest" description="Disordered" evidence="7">
    <location>
        <begin position="284"/>
        <end position="307"/>
    </location>
</feature>
<evidence type="ECO:0000256" key="1">
    <source>
        <dbReference type="ARBA" id="ARBA00004170"/>
    </source>
</evidence>
<dbReference type="SUPFAM" id="SSF81606">
    <property type="entry name" value="PP2C-like"/>
    <property type="match status" value="1"/>
</dbReference>
<evidence type="ECO:0000313" key="9">
    <source>
        <dbReference type="EMBL" id="CAD9626702.1"/>
    </source>
</evidence>
<keyword evidence="4 6" id="KW-0904">Protein phosphatase</keyword>
<protein>
    <recommendedName>
        <fullName evidence="8">PPM-type phosphatase domain-containing protein</fullName>
    </recommendedName>
</protein>
<evidence type="ECO:0000256" key="2">
    <source>
        <dbReference type="ARBA" id="ARBA00022723"/>
    </source>
</evidence>
<feature type="repeat" description="ANK" evidence="5">
    <location>
        <begin position="385"/>
        <end position="417"/>
    </location>
</feature>
<feature type="domain" description="PPM-type phosphatase" evidence="8">
    <location>
        <begin position="629"/>
        <end position="973"/>
    </location>
</feature>
<dbReference type="SMART" id="SM00248">
    <property type="entry name" value="ANK"/>
    <property type="match status" value="3"/>
</dbReference>
<dbReference type="Pfam" id="PF00481">
    <property type="entry name" value="PP2C"/>
    <property type="match status" value="1"/>
</dbReference>
<proteinExistence type="inferred from homology"/>
<dbReference type="PROSITE" id="PS51746">
    <property type="entry name" value="PPM_2"/>
    <property type="match status" value="1"/>
</dbReference>
<feature type="region of interest" description="Disordered" evidence="7">
    <location>
        <begin position="439"/>
        <end position="514"/>
    </location>
</feature>
<dbReference type="GO" id="GO:0016020">
    <property type="term" value="C:membrane"/>
    <property type="evidence" value="ECO:0007669"/>
    <property type="project" value="UniProtKB-SubCell"/>
</dbReference>
<dbReference type="InterPro" id="IPR001932">
    <property type="entry name" value="PPM-type_phosphatase-like_dom"/>
</dbReference>
<evidence type="ECO:0000259" key="8">
    <source>
        <dbReference type="PROSITE" id="PS51746"/>
    </source>
</evidence>
<comment type="similarity">
    <text evidence="6">Belongs to the PP2C family.</text>
</comment>
<name>A0A7S2M6Q8_9STRA</name>
<sequence>MFLSHWFEFSGVDKIMAPIPTDDSNNVKGSLSSTSEKNNNNVAENNQAITTAAMNEEPEHPIWSIVAPRQKPSVNNTINEASDEQMVTKAPPAEMFRQQQQQLAAVSNVTQCMHCHKMTPISSNISNDDDDDDDRENNEKQQQKQLQKTLHEKEQLQTLYETAVSSLKTVTKEKRELQEEMEKMRLELEVMKLKKIGSDNDDGGSTLAGRKNSWQHPTTPATNNIDVATTTSPAVASSVPTNNEAIDEATYIQTQVLAAARDTANSLTAPSFVWEKRKNLLARCSAQPKKAQKKKNTTDGGGGDGGVERSVNLKKIIKELKNDPTLVNIRSANMAPLPDGYTLLHAAVYAGNLEVVEYLLKEYVLVDPNHHDNRPVIDLNVRDLQGRTALHICADLGHTEVLLVLARAYEDLEAMTQVKNEEDSDDDDEDDVEGQQLSNAMNKLDTSSSSITTPTTPGQPPRSRSKPRQKSSRSPKPPSSSSLLSPKFAGPTAPVDLSGRTPLGYAATSPVPKAKNNRAQLEKILYKSGDRSIVGERTPPRERSGGLFTPPRRGESGKKVGFHNNNNNNVISNSGGESGDVIVGSGLTSYLSPTPRKTAGRKATPFHNNMSLSLAMKTVPEETIANSVAWGAAEMPGKRIDMEDAILCQYPLDVPPKPSSMDENETPSSSSIVSTMGIFGVFDGHGDGGFASQFISTNLISKLQSNPSWNVAYHEINLSSDSCTTDTVETIFTEACYDLDDDLKNDKSKPRDGGTTAIVALVSSRKILVANVGDSRCILVKKRTTATSSQDEGQESSEEMSQIEVIPMSEDHKPDLPDERARIESAGLEIHTDLIPPSEDDENSQYEMISRVKKSDREMLGVARAFGDYDYKSNADLSPSRQAVVCTPVIVGRDRADSEDLFLILACDGVWDVMSNDEVGLFVTRGVNAATATLAKEDQPPEADVLARVGDELLTECLEKGSTDNMSVLIVALPASGLSFFGNATVTARALAFE</sequence>
<dbReference type="AlphaFoldDB" id="A0A7S2M6Q8"/>
<feature type="region of interest" description="Disordered" evidence="7">
    <location>
        <begin position="197"/>
        <end position="226"/>
    </location>
</feature>
<gene>
    <name evidence="9" type="ORF">SMAR0320_LOCUS20926</name>
</gene>
<feature type="compositionally biased region" description="Low complexity" evidence="7">
    <location>
        <begin position="446"/>
        <end position="456"/>
    </location>
</feature>
<reference evidence="9" key="1">
    <citation type="submission" date="2021-01" db="EMBL/GenBank/DDBJ databases">
        <authorList>
            <person name="Corre E."/>
            <person name="Pelletier E."/>
            <person name="Niang G."/>
            <person name="Scheremetjew M."/>
            <person name="Finn R."/>
            <person name="Kale V."/>
            <person name="Holt S."/>
            <person name="Cochrane G."/>
            <person name="Meng A."/>
            <person name="Brown T."/>
            <person name="Cohen L."/>
        </authorList>
    </citation>
    <scope>NUCLEOTIDE SEQUENCE</scope>
    <source>
        <strain evidence="9">SM1012Den-03</strain>
    </source>
</reference>
<dbReference type="InterPro" id="IPR036770">
    <property type="entry name" value="Ankyrin_rpt-contain_sf"/>
</dbReference>
<evidence type="ECO:0000256" key="5">
    <source>
        <dbReference type="PROSITE-ProRule" id="PRU00023"/>
    </source>
</evidence>
<dbReference type="InterPro" id="IPR000222">
    <property type="entry name" value="PP2C_BS"/>
</dbReference>
<dbReference type="PROSITE" id="PS50088">
    <property type="entry name" value="ANK_REPEAT"/>
    <property type="match status" value="2"/>
</dbReference>
<dbReference type="CDD" id="cd00143">
    <property type="entry name" value="PP2Cc"/>
    <property type="match status" value="1"/>
</dbReference>
<dbReference type="EMBL" id="HBGZ01029432">
    <property type="protein sequence ID" value="CAD9626702.1"/>
    <property type="molecule type" value="Transcribed_RNA"/>
</dbReference>
<keyword evidence="3 6" id="KW-0378">Hydrolase</keyword>
<dbReference type="SUPFAM" id="SSF48403">
    <property type="entry name" value="Ankyrin repeat"/>
    <property type="match status" value="1"/>
</dbReference>
<evidence type="ECO:0000256" key="6">
    <source>
        <dbReference type="RuleBase" id="RU003465"/>
    </source>
</evidence>
<dbReference type="PROSITE" id="PS01032">
    <property type="entry name" value="PPM_1"/>
    <property type="match status" value="1"/>
</dbReference>
<evidence type="ECO:0000256" key="4">
    <source>
        <dbReference type="ARBA" id="ARBA00022912"/>
    </source>
</evidence>
<dbReference type="GO" id="GO:0004722">
    <property type="term" value="F:protein serine/threonine phosphatase activity"/>
    <property type="evidence" value="ECO:0007669"/>
    <property type="project" value="InterPro"/>
</dbReference>
<organism evidence="9">
    <name type="scientific">Skeletonema marinoi</name>
    <dbReference type="NCBI Taxonomy" id="267567"/>
    <lineage>
        <taxon>Eukaryota</taxon>
        <taxon>Sar</taxon>
        <taxon>Stramenopiles</taxon>
        <taxon>Ochrophyta</taxon>
        <taxon>Bacillariophyta</taxon>
        <taxon>Coscinodiscophyceae</taxon>
        <taxon>Thalassiosirophycidae</taxon>
        <taxon>Thalassiosirales</taxon>
        <taxon>Skeletonemataceae</taxon>
        <taxon>Skeletonema</taxon>
        <taxon>Skeletonema marinoi-dohrnii complex</taxon>
    </lineage>
</organism>
<dbReference type="InterPro" id="IPR015655">
    <property type="entry name" value="PP2C"/>
</dbReference>
<keyword evidence="5" id="KW-0040">ANK repeat</keyword>
<comment type="subcellular location">
    <subcellularLocation>
        <location evidence="1">Membrane</location>
        <topology evidence="1">Peripheral membrane protein</topology>
    </subcellularLocation>
</comment>
<dbReference type="Gene3D" id="3.60.40.10">
    <property type="entry name" value="PPM-type phosphatase domain"/>
    <property type="match status" value="1"/>
</dbReference>
<keyword evidence="2" id="KW-0479">Metal-binding</keyword>
<feature type="compositionally biased region" description="Basic and acidic residues" evidence="7">
    <location>
        <begin position="530"/>
        <end position="544"/>
    </location>
</feature>
<feature type="compositionally biased region" description="Polar residues" evidence="7">
    <location>
        <begin position="212"/>
        <end position="226"/>
    </location>
</feature>
<feature type="compositionally biased region" description="Acidic residues" evidence="7">
    <location>
        <begin position="127"/>
        <end position="136"/>
    </location>
</feature>
<feature type="region of interest" description="Disordered" evidence="7">
    <location>
        <begin position="530"/>
        <end position="577"/>
    </location>
</feature>
<dbReference type="Gene3D" id="1.25.40.20">
    <property type="entry name" value="Ankyrin repeat-containing domain"/>
    <property type="match status" value="1"/>
</dbReference>
<evidence type="ECO:0000256" key="7">
    <source>
        <dbReference type="SAM" id="MobiDB-lite"/>
    </source>
</evidence>
<feature type="compositionally biased region" description="Basic residues" evidence="7">
    <location>
        <begin position="463"/>
        <end position="473"/>
    </location>
</feature>
<dbReference type="InterPro" id="IPR036457">
    <property type="entry name" value="PPM-type-like_dom_sf"/>
</dbReference>
<feature type="region of interest" description="Disordered" evidence="7">
    <location>
        <begin position="119"/>
        <end position="153"/>
    </location>
</feature>
<dbReference type="PROSITE" id="PS50297">
    <property type="entry name" value="ANK_REP_REGION"/>
    <property type="match status" value="1"/>
</dbReference>
<feature type="repeat" description="ANK" evidence="5">
    <location>
        <begin position="339"/>
        <end position="371"/>
    </location>
</feature>
<dbReference type="GO" id="GO:0046872">
    <property type="term" value="F:metal ion binding"/>
    <property type="evidence" value="ECO:0007669"/>
    <property type="project" value="UniProtKB-KW"/>
</dbReference>